<evidence type="ECO:0000313" key="1">
    <source>
        <dbReference type="EMBL" id="CAA9563551.1"/>
    </source>
</evidence>
<proteinExistence type="predicted"/>
<dbReference type="AlphaFoldDB" id="A0A6J4UYE8"/>
<gene>
    <name evidence="1" type="ORF">AVDCRST_MAG87-1767</name>
</gene>
<feature type="non-terminal residue" evidence="1">
    <location>
        <position position="1"/>
    </location>
</feature>
<reference evidence="1" key="1">
    <citation type="submission" date="2020-02" db="EMBL/GenBank/DDBJ databases">
        <authorList>
            <person name="Meier V. D."/>
        </authorList>
    </citation>
    <scope>NUCLEOTIDE SEQUENCE</scope>
    <source>
        <strain evidence="1">AVDCRST_MAG87</strain>
    </source>
</reference>
<feature type="non-terminal residue" evidence="1">
    <location>
        <position position="75"/>
    </location>
</feature>
<sequence length="75" mass="8211">ERRCTNRYCAEGPGNSGGTVGAQDQFPADHRIDLACNLLCRDRNRNRVAGNAYLVDCRTGVGLAFMADRDQHAVT</sequence>
<accession>A0A6J4UYE8</accession>
<name>A0A6J4UYE8_9BACT</name>
<protein>
    <submittedName>
        <fullName evidence="1">Uncharacterized protein</fullName>
    </submittedName>
</protein>
<dbReference type="EMBL" id="CADCWJ010000396">
    <property type="protein sequence ID" value="CAA9563551.1"/>
    <property type="molecule type" value="Genomic_DNA"/>
</dbReference>
<organism evidence="1">
    <name type="scientific">uncultured Thermomicrobiales bacterium</name>
    <dbReference type="NCBI Taxonomy" id="1645740"/>
    <lineage>
        <taxon>Bacteria</taxon>
        <taxon>Pseudomonadati</taxon>
        <taxon>Thermomicrobiota</taxon>
        <taxon>Thermomicrobia</taxon>
        <taxon>Thermomicrobiales</taxon>
        <taxon>environmental samples</taxon>
    </lineage>
</organism>